<protein>
    <recommendedName>
        <fullName evidence="2">YSIRK Gram-positive signal peptide domain-containing protein</fullName>
    </recommendedName>
</protein>
<accession>A0AAX0PTI7</accession>
<evidence type="ECO:0000313" key="3">
    <source>
        <dbReference type="EMBL" id="PAB52159.1"/>
    </source>
</evidence>
<dbReference type="AlphaFoldDB" id="A0AAX0PTI7"/>
<reference evidence="3 4" key="1">
    <citation type="submission" date="2017-05" db="EMBL/GenBank/DDBJ databases">
        <title>Lactobacillus johnsonii from commercial turkeys.</title>
        <authorList>
            <person name="Johnson T.J."/>
            <person name="Youmans B."/>
        </authorList>
    </citation>
    <scope>NUCLEOTIDE SEQUENCE [LARGE SCALE GENOMIC DNA]</scope>
    <source>
        <strain evidence="3 4">UMNLJ54</strain>
    </source>
</reference>
<proteinExistence type="predicted"/>
<name>A0AAX0PTI7_LACJH</name>
<dbReference type="Pfam" id="PF04650">
    <property type="entry name" value="YSIRK_signal"/>
    <property type="match status" value="1"/>
</dbReference>
<evidence type="ECO:0000256" key="1">
    <source>
        <dbReference type="ARBA" id="ARBA00022729"/>
    </source>
</evidence>
<feature type="non-terminal residue" evidence="3">
    <location>
        <position position="880"/>
    </location>
</feature>
<dbReference type="NCBIfam" id="TIGR01168">
    <property type="entry name" value="YSIRK_signal"/>
    <property type="match status" value="1"/>
</dbReference>
<comment type="caution">
    <text evidence="3">The sequence shown here is derived from an EMBL/GenBank/DDBJ whole genome shotgun (WGS) entry which is preliminary data.</text>
</comment>
<sequence length="880" mass="97664">MRISKANQKLQQQLAAQRQVQHFGLRKLSVGVVSVLLSTSLYFGATSVAHAASGVPNQASTASEAPVDDKVDQKIPSSAVGLKDATPVPPVSGQDRASIGSISKETVDLSGTPVYDDFNTWAGYNTNEFGPNKTISVVVTQDANNPNLKHYEITFLPTSRFYNGDGDRDYKMSNARMGFALSKDLNIVGNINFKTYYYLNNADNFKDGKTSDAKVLDKEFLIDHGKLYDAQGHSLSKVFYSDYGAWSNAWSQARRDANYSHDQSLLISNMKYADNATQVHNHFFNDVPGWDGTSPRVSYWGQREVQRQGNGMGMFAESITMNADSNPSTNGQYNQANFTQAYMWKSWGAWNNTQAGTYTVSFDAISNPDIKAKQTFSGVITAFGTFQGGSSYYYGHLTGEEISKVREYKNITVQVEDKFDTKGLENVTMPEREITIGYQKITNEVEGVNGVIYTVENPYDQYKNISDTYSSAVVNTGDTFTHQYSVNVIVPKVGTQVVYLDANQTAPAKTADGKNLMADEYTPEDIAKDTGVTAPKIKGYTLTQTRLFDAKTGTLTVTNNYVRTVPLEELSKEVTDYTTKVKDFLSYVTSDDFVNAWKYNPTDQTVTPPQDSPTAYEEAYKTRLAALNDAAKTLKNDISALDPANYEEYGYQYNSLLDTYTRAVAPFDSSTGTLVKDLSTLYTDLSKRDPQTNKLVLDWSNLPIDGQANVNIYRSNLSDSLSSWMRTIGSKSTPGTIIKGIYDLVDGAENIKTTPRYTEASQPRQAAFDQALKNLKPQLTNVTNFKDLGDYYNLMYSQNKLKEAIYRLDHVTPTEDTTVTYTFYDETDKKPVEGHDVTVTGQPGTDQKVNLTTPEGYKLAEGQTLPTSVMMPNANETITI</sequence>
<keyword evidence="1" id="KW-0732">Signal</keyword>
<dbReference type="InterPro" id="IPR005877">
    <property type="entry name" value="YSIRK_signal_dom"/>
</dbReference>
<evidence type="ECO:0000313" key="4">
    <source>
        <dbReference type="Proteomes" id="UP000216448"/>
    </source>
</evidence>
<feature type="domain" description="YSIRK Gram-positive signal peptide" evidence="2">
    <location>
        <begin position="21"/>
        <end position="43"/>
    </location>
</feature>
<dbReference type="Gene3D" id="1.20.120.1850">
    <property type="entry name" value="Ebh helix bundles repeating unit (S and A modules)"/>
    <property type="match status" value="1"/>
</dbReference>
<evidence type="ECO:0000259" key="2">
    <source>
        <dbReference type="Pfam" id="PF04650"/>
    </source>
</evidence>
<dbReference type="EMBL" id="NIBB01000059">
    <property type="protein sequence ID" value="PAB52159.1"/>
    <property type="molecule type" value="Genomic_DNA"/>
</dbReference>
<organism evidence="3 4">
    <name type="scientific">Lactobacillus johnsonii</name>
    <dbReference type="NCBI Taxonomy" id="33959"/>
    <lineage>
        <taxon>Bacteria</taxon>
        <taxon>Bacillati</taxon>
        <taxon>Bacillota</taxon>
        <taxon>Bacilli</taxon>
        <taxon>Lactobacillales</taxon>
        <taxon>Lactobacillaceae</taxon>
        <taxon>Lactobacillus</taxon>
    </lineage>
</organism>
<gene>
    <name evidence="3" type="ORF">A3P64_08115</name>
</gene>
<dbReference type="Proteomes" id="UP000216448">
    <property type="component" value="Unassembled WGS sequence"/>
</dbReference>
<dbReference type="RefSeq" id="WP_143445672.1">
    <property type="nucleotide sequence ID" value="NZ_NIBB01000059.1"/>
</dbReference>